<feature type="transmembrane region" description="Helical" evidence="6">
    <location>
        <begin position="164"/>
        <end position="186"/>
    </location>
</feature>
<proteinExistence type="inferred from homology"/>
<name>A0A6J7QJF9_9ZZZZ</name>
<gene>
    <name evidence="7" type="ORF">UFOPK3992_01489</name>
</gene>
<keyword evidence="1" id="KW-1003">Cell membrane</keyword>
<dbReference type="EMBL" id="CAFBOZ010000234">
    <property type="protein sequence ID" value="CAB5016569.1"/>
    <property type="molecule type" value="Genomic_DNA"/>
</dbReference>
<feature type="transmembrane region" description="Helical" evidence="6">
    <location>
        <begin position="12"/>
        <end position="33"/>
    </location>
</feature>
<evidence type="ECO:0000256" key="4">
    <source>
        <dbReference type="ARBA" id="ARBA00023136"/>
    </source>
</evidence>
<evidence type="ECO:0000256" key="5">
    <source>
        <dbReference type="SAM" id="MobiDB-lite"/>
    </source>
</evidence>
<evidence type="ECO:0000256" key="6">
    <source>
        <dbReference type="SAM" id="Phobius"/>
    </source>
</evidence>
<keyword evidence="3 6" id="KW-1133">Transmembrane helix</keyword>
<dbReference type="HAMAP" id="MF_01600">
    <property type="entry name" value="UPF0182"/>
    <property type="match status" value="1"/>
</dbReference>
<feature type="transmembrane region" description="Helical" evidence="6">
    <location>
        <begin position="278"/>
        <end position="298"/>
    </location>
</feature>
<evidence type="ECO:0000256" key="1">
    <source>
        <dbReference type="ARBA" id="ARBA00022475"/>
    </source>
</evidence>
<dbReference type="GO" id="GO:0005576">
    <property type="term" value="C:extracellular region"/>
    <property type="evidence" value="ECO:0007669"/>
    <property type="project" value="TreeGrafter"/>
</dbReference>
<feature type="transmembrane region" description="Helical" evidence="6">
    <location>
        <begin position="206"/>
        <end position="223"/>
    </location>
</feature>
<accession>A0A6J7QJF9</accession>
<feature type="transmembrane region" description="Helical" evidence="6">
    <location>
        <begin position="56"/>
        <end position="78"/>
    </location>
</feature>
<dbReference type="Pfam" id="PF03699">
    <property type="entry name" value="UPF0182"/>
    <property type="match status" value="1"/>
</dbReference>
<feature type="compositionally biased region" description="Pro residues" evidence="5">
    <location>
        <begin position="953"/>
        <end position="969"/>
    </location>
</feature>
<feature type="transmembrane region" description="Helical" evidence="6">
    <location>
        <begin position="108"/>
        <end position="126"/>
    </location>
</feature>
<organism evidence="7">
    <name type="scientific">freshwater metagenome</name>
    <dbReference type="NCBI Taxonomy" id="449393"/>
    <lineage>
        <taxon>unclassified sequences</taxon>
        <taxon>metagenomes</taxon>
        <taxon>ecological metagenomes</taxon>
    </lineage>
</organism>
<dbReference type="PANTHER" id="PTHR39344:SF1">
    <property type="entry name" value="UPF0182 PROTEIN SLL1060"/>
    <property type="match status" value="1"/>
</dbReference>
<evidence type="ECO:0000313" key="7">
    <source>
        <dbReference type="EMBL" id="CAB5016569.1"/>
    </source>
</evidence>
<sequence length="977" mass="107578">MTDPPVRRKRVLLPTVLILGLVIVTFMLFSNFWSDLLWFDSVSKTSVFTTLLQTRFLLFVVFGLVMGVGVWLSLWVAYRVRPAYRGTSPEQLSLERYRQSFDPARRPVFVIVPILLGLLGGISASSEWRTYLLWRNGVPFNVTDPQFNRDVSFFTFDMPFQRFVIGYLMTVLVLGIIGALVVQYIYGGIKLQTPGQRTTPAARAQLSLLLGLFLLLKAWSYWLDRFELEVKEGSLITGLTYTDVNAVLPAKTILMWIAVVCAALFFVNLLVRNWTLPLLGFGLLIVSSVVFGGIWPSIVQQFQVRPSEANKEQAYIQRNIDATRAAYRLSDATVTDYSASDVPNKEAIAKDSGTLTNVRLLDPTIVSPTFRQLQQIRGFYSFPDALDIDRYDIDGKTRGTVVSVREINLEGIPEGQRNWINDHTVYTHGYGVVAAYDNTANSDGQPSFYESNVPPSGKLNITQPRVYFGEQSPQYSVVGAPSTTNPVELDYPDDTSPNGQKNNTYAGSGGVSIGSFFDKLVFAVKFQEQNILLSNLVNEDSRILYDREPRDRVQKVAPWLTLDGDPYPAVVSGRIVWIVDGYTTSNQYPYSESTTLGEATADSVNTRATSVALQGRDRVNYIRNSVKAVVDAYDGTVTLYEWDPADPVLKTWEAAFPGTVVARDQIPTELEAHFRYPEDVFKVQREILSRYHVTDPQSFYSGQDFWIVPDDPTRRGADEPQPPYYLTLQMPGTSSPSFSLTTTFAPSKRQTLAAFMAVNSEPGESYGQMRVLQLPRQTTIPGPSQVQNNFESDPEVSQQLSLLRRGGSDVALGNLLSLPVGGGMLYVEPVYVFATGAEGYPLLRKVLVSFGQKVAFEDTLPLALAKVFGSAANTGTGTPEPDPDPSQPPTGTVEAQLAVALTEAQSAYDDGETALKTSDFTAYGVAQKRLAAALARAEILAKQLAGGSSATPSPTPDPTPDPTPTPVPSPSTTQATA</sequence>
<reference evidence="7" key="1">
    <citation type="submission" date="2020-05" db="EMBL/GenBank/DDBJ databases">
        <authorList>
            <person name="Chiriac C."/>
            <person name="Salcher M."/>
            <person name="Ghai R."/>
            <person name="Kavagutti S V."/>
        </authorList>
    </citation>
    <scope>NUCLEOTIDE SEQUENCE</scope>
</reference>
<feature type="region of interest" description="Disordered" evidence="5">
    <location>
        <begin position="944"/>
        <end position="977"/>
    </location>
</feature>
<keyword evidence="4 6" id="KW-0472">Membrane</keyword>
<dbReference type="AlphaFoldDB" id="A0A6J7QJF9"/>
<protein>
    <submittedName>
        <fullName evidence="7">Unannotated protein</fullName>
    </submittedName>
</protein>
<feature type="transmembrane region" description="Helical" evidence="6">
    <location>
        <begin position="253"/>
        <end position="271"/>
    </location>
</feature>
<keyword evidence="2 6" id="KW-0812">Transmembrane</keyword>
<dbReference type="GO" id="GO:0016020">
    <property type="term" value="C:membrane"/>
    <property type="evidence" value="ECO:0007669"/>
    <property type="project" value="InterPro"/>
</dbReference>
<dbReference type="NCBIfam" id="NF000825">
    <property type="entry name" value="PRK00068.1"/>
    <property type="match status" value="1"/>
</dbReference>
<dbReference type="PANTHER" id="PTHR39344">
    <property type="entry name" value="UPF0182 PROTEIN SLL1060"/>
    <property type="match status" value="1"/>
</dbReference>
<dbReference type="InterPro" id="IPR005372">
    <property type="entry name" value="UPF0182"/>
</dbReference>
<evidence type="ECO:0000256" key="2">
    <source>
        <dbReference type="ARBA" id="ARBA00022692"/>
    </source>
</evidence>
<evidence type="ECO:0000256" key="3">
    <source>
        <dbReference type="ARBA" id="ARBA00022989"/>
    </source>
</evidence>